<evidence type="ECO:0000256" key="1">
    <source>
        <dbReference type="ARBA" id="ARBA00006525"/>
    </source>
</evidence>
<dbReference type="InterPro" id="IPR036388">
    <property type="entry name" value="WH-like_DNA-bd_sf"/>
</dbReference>
<feature type="domain" description="DprA winged helix" evidence="3">
    <location>
        <begin position="305"/>
        <end position="356"/>
    </location>
</feature>
<evidence type="ECO:0000313" key="5">
    <source>
        <dbReference type="Proteomes" id="UP000229896"/>
    </source>
</evidence>
<dbReference type="AlphaFoldDB" id="A0A2M6YCD8"/>
<dbReference type="InterPro" id="IPR057666">
    <property type="entry name" value="DrpA_SLOG"/>
</dbReference>
<evidence type="ECO:0000259" key="2">
    <source>
        <dbReference type="Pfam" id="PF02481"/>
    </source>
</evidence>
<evidence type="ECO:0000313" key="4">
    <source>
        <dbReference type="EMBL" id="PIU24348.1"/>
    </source>
</evidence>
<reference evidence="5" key="1">
    <citation type="submission" date="2017-09" db="EMBL/GenBank/DDBJ databases">
        <title>Depth-based differentiation of microbial function through sediment-hosted aquifers and enrichment of novel symbionts in the deep terrestrial subsurface.</title>
        <authorList>
            <person name="Probst A.J."/>
            <person name="Ladd B."/>
            <person name="Jarett J.K."/>
            <person name="Geller-Mcgrath D.E."/>
            <person name="Sieber C.M.K."/>
            <person name="Emerson J.B."/>
            <person name="Anantharaman K."/>
            <person name="Thomas B.C."/>
            <person name="Malmstrom R."/>
            <person name="Stieglmeier M."/>
            <person name="Klingl A."/>
            <person name="Woyke T."/>
            <person name="Ryan C.M."/>
            <person name="Banfield J.F."/>
        </authorList>
    </citation>
    <scope>NUCLEOTIDE SEQUENCE [LARGE SCALE GENOMIC DNA]</scope>
</reference>
<organism evidence="4 5">
    <name type="scientific">Candidatus Berkelbacteria bacterium CG08_land_8_20_14_0_20_39_8</name>
    <dbReference type="NCBI Taxonomy" id="1974511"/>
    <lineage>
        <taxon>Bacteria</taxon>
        <taxon>Candidatus Berkelbacteria</taxon>
    </lineage>
</organism>
<name>A0A2M6YCD8_9BACT</name>
<comment type="similarity">
    <text evidence="1">Belongs to the DprA/Smf family.</text>
</comment>
<sequence length="365" mass="39726">MKKNLSDGEKEALLILDQSPKIGAKTLKKVVHYYNNNIQAILDDSETNLGKLFQGAALEGIIETRKNKLDKKVYSQFSIQPIFFDDKVYPKLLAEIYDPPVILYCRGDSELLNSISIAIVGSRKYTSYSKSVLEKIIPHLVSSKITIVSGLAVGVDGMAHYLALENGGKTIGVLGCGVDEIYPTSNRQLGERMLEKGGLIISEFPPGTPPLKQNFPLRNRIIAGLSSGTLVVEARKDSGSLITAGLSNDFGREVFAVPGNIDSFASEGTNGLIKQGAKIVTSAADILSELNIEFNIGKTTVIVPESVEEEKILKSIESEALPVDKISKLTKLDIVAVNSLMPILEISGKVERVHDGYRLRGRLKK</sequence>
<evidence type="ECO:0000259" key="3">
    <source>
        <dbReference type="Pfam" id="PF17782"/>
    </source>
</evidence>
<dbReference type="PANTHER" id="PTHR43022">
    <property type="entry name" value="PROTEIN SMF"/>
    <property type="match status" value="1"/>
</dbReference>
<dbReference type="InterPro" id="IPR003488">
    <property type="entry name" value="DprA"/>
</dbReference>
<accession>A0A2M6YCD8</accession>
<dbReference type="Gene3D" id="3.40.50.450">
    <property type="match status" value="1"/>
</dbReference>
<dbReference type="Proteomes" id="UP000229896">
    <property type="component" value="Unassembled WGS sequence"/>
</dbReference>
<protein>
    <submittedName>
        <fullName evidence="4">DNA-protecting protein DprA</fullName>
    </submittedName>
</protein>
<feature type="domain" description="Smf/DprA SLOG" evidence="2">
    <location>
        <begin position="82"/>
        <end position="290"/>
    </location>
</feature>
<dbReference type="Gene3D" id="1.10.10.10">
    <property type="entry name" value="Winged helix-like DNA-binding domain superfamily/Winged helix DNA-binding domain"/>
    <property type="match status" value="1"/>
</dbReference>
<dbReference type="Pfam" id="PF02481">
    <property type="entry name" value="DNA_processg_A"/>
    <property type="match status" value="1"/>
</dbReference>
<dbReference type="EMBL" id="PEXI01000049">
    <property type="protein sequence ID" value="PIU24348.1"/>
    <property type="molecule type" value="Genomic_DNA"/>
</dbReference>
<proteinExistence type="inferred from homology"/>
<gene>
    <name evidence="4" type="primary">dprA</name>
    <name evidence="4" type="ORF">COT12_01580</name>
</gene>
<dbReference type="SUPFAM" id="SSF102405">
    <property type="entry name" value="MCP/YpsA-like"/>
    <property type="match status" value="1"/>
</dbReference>
<comment type="caution">
    <text evidence="4">The sequence shown here is derived from an EMBL/GenBank/DDBJ whole genome shotgun (WGS) entry which is preliminary data.</text>
</comment>
<dbReference type="PANTHER" id="PTHR43022:SF1">
    <property type="entry name" value="PROTEIN SMF"/>
    <property type="match status" value="1"/>
</dbReference>
<dbReference type="NCBIfam" id="TIGR00732">
    <property type="entry name" value="dprA"/>
    <property type="match status" value="1"/>
</dbReference>
<dbReference type="GO" id="GO:0009294">
    <property type="term" value="P:DNA-mediated transformation"/>
    <property type="evidence" value="ECO:0007669"/>
    <property type="project" value="InterPro"/>
</dbReference>
<dbReference type="Pfam" id="PF17782">
    <property type="entry name" value="WHD_DprA"/>
    <property type="match status" value="1"/>
</dbReference>
<dbReference type="InterPro" id="IPR041614">
    <property type="entry name" value="DprA_WH"/>
</dbReference>